<protein>
    <submittedName>
        <fullName evidence="2">Uncharacterized protein</fullName>
    </submittedName>
</protein>
<sequence>MDPQAASHVSCSVSPSIGPCSPKTNQTPVFIDQDILQSPSHKRPDDNHNVHAFLHPGGGSPGSEASEKMHSGLPTPSTSSPPPVPTSLSEDVLICRNSYEDQVPANRHQISPPPLELHFIMKSLGHSAYTELGFEDVVEGRQKFQHSFNQLSDMVVGKAYEAKMATKICILNCLSLMQSEIYAQEKQVDFLHAIQWEDNKKLSATDEELDFIKGVLADCGITAKDHMAFKHTVYSDNLISLAITDMQLHQISLVLGKCTGNNSNETSDSELSNKDVANDQASDSESPYGDVADDLEYKD</sequence>
<name>A0A0D0DUR0_9AGAM</name>
<dbReference type="Proteomes" id="UP000054538">
    <property type="component" value="Unassembled WGS sequence"/>
</dbReference>
<proteinExistence type="predicted"/>
<keyword evidence="3" id="KW-1185">Reference proteome</keyword>
<reference evidence="2 3" key="1">
    <citation type="submission" date="2014-04" db="EMBL/GenBank/DDBJ databases">
        <authorList>
            <consortium name="DOE Joint Genome Institute"/>
            <person name="Kuo A."/>
            <person name="Kohler A."/>
            <person name="Jargeat P."/>
            <person name="Nagy L.G."/>
            <person name="Floudas D."/>
            <person name="Copeland A."/>
            <person name="Barry K.W."/>
            <person name="Cichocki N."/>
            <person name="Veneault-Fourrey C."/>
            <person name="LaButti K."/>
            <person name="Lindquist E.A."/>
            <person name="Lipzen A."/>
            <person name="Lundell T."/>
            <person name="Morin E."/>
            <person name="Murat C."/>
            <person name="Sun H."/>
            <person name="Tunlid A."/>
            <person name="Henrissat B."/>
            <person name="Grigoriev I.V."/>
            <person name="Hibbett D.S."/>
            <person name="Martin F."/>
            <person name="Nordberg H.P."/>
            <person name="Cantor M.N."/>
            <person name="Hua S.X."/>
        </authorList>
    </citation>
    <scope>NUCLEOTIDE SEQUENCE [LARGE SCALE GENOMIC DNA]</scope>
    <source>
        <strain evidence="2 3">Ve08.2h10</strain>
    </source>
</reference>
<feature type="region of interest" description="Disordered" evidence="1">
    <location>
        <begin position="1"/>
        <end position="87"/>
    </location>
</feature>
<evidence type="ECO:0000256" key="1">
    <source>
        <dbReference type="SAM" id="MobiDB-lite"/>
    </source>
</evidence>
<organism evidence="2 3">
    <name type="scientific">Paxillus rubicundulus Ve08.2h10</name>
    <dbReference type="NCBI Taxonomy" id="930991"/>
    <lineage>
        <taxon>Eukaryota</taxon>
        <taxon>Fungi</taxon>
        <taxon>Dikarya</taxon>
        <taxon>Basidiomycota</taxon>
        <taxon>Agaricomycotina</taxon>
        <taxon>Agaricomycetes</taxon>
        <taxon>Agaricomycetidae</taxon>
        <taxon>Boletales</taxon>
        <taxon>Paxilineae</taxon>
        <taxon>Paxillaceae</taxon>
        <taxon>Paxillus</taxon>
    </lineage>
</organism>
<accession>A0A0D0DUR0</accession>
<gene>
    <name evidence="2" type="ORF">PAXRUDRAFT_146360</name>
</gene>
<dbReference type="InParanoid" id="A0A0D0DUR0"/>
<reference evidence="3" key="2">
    <citation type="submission" date="2015-01" db="EMBL/GenBank/DDBJ databases">
        <title>Evolutionary Origins and Diversification of the Mycorrhizal Mutualists.</title>
        <authorList>
            <consortium name="DOE Joint Genome Institute"/>
            <consortium name="Mycorrhizal Genomics Consortium"/>
            <person name="Kohler A."/>
            <person name="Kuo A."/>
            <person name="Nagy L.G."/>
            <person name="Floudas D."/>
            <person name="Copeland A."/>
            <person name="Barry K.W."/>
            <person name="Cichocki N."/>
            <person name="Veneault-Fourrey C."/>
            <person name="LaButti K."/>
            <person name="Lindquist E.A."/>
            <person name="Lipzen A."/>
            <person name="Lundell T."/>
            <person name="Morin E."/>
            <person name="Murat C."/>
            <person name="Riley R."/>
            <person name="Ohm R."/>
            <person name="Sun H."/>
            <person name="Tunlid A."/>
            <person name="Henrissat B."/>
            <person name="Grigoriev I.V."/>
            <person name="Hibbett D.S."/>
            <person name="Martin F."/>
        </authorList>
    </citation>
    <scope>NUCLEOTIDE SEQUENCE [LARGE SCALE GENOMIC DNA]</scope>
    <source>
        <strain evidence="3">Ve08.2h10</strain>
    </source>
</reference>
<evidence type="ECO:0000313" key="2">
    <source>
        <dbReference type="EMBL" id="KIK92886.1"/>
    </source>
</evidence>
<feature type="region of interest" description="Disordered" evidence="1">
    <location>
        <begin position="263"/>
        <end position="299"/>
    </location>
</feature>
<dbReference type="EMBL" id="KN825234">
    <property type="protein sequence ID" value="KIK92886.1"/>
    <property type="molecule type" value="Genomic_DNA"/>
</dbReference>
<dbReference type="HOGENOM" id="CLU_086109_0_0_1"/>
<dbReference type="AlphaFoldDB" id="A0A0D0DUR0"/>
<evidence type="ECO:0000313" key="3">
    <source>
        <dbReference type="Proteomes" id="UP000054538"/>
    </source>
</evidence>